<feature type="domain" description="PPIase cyclophilin-type" evidence="5">
    <location>
        <begin position="121"/>
        <end position="282"/>
    </location>
</feature>
<dbReference type="InterPro" id="IPR029000">
    <property type="entry name" value="Cyclophilin-like_dom_sf"/>
</dbReference>
<evidence type="ECO:0000313" key="7">
    <source>
        <dbReference type="Proteomes" id="UP000737171"/>
    </source>
</evidence>
<evidence type="ECO:0000256" key="2">
    <source>
        <dbReference type="ARBA" id="ARBA00023110"/>
    </source>
</evidence>
<keyword evidence="3 4" id="KW-0413">Isomerase</keyword>
<reference evidence="6 7" key="1">
    <citation type="submission" date="2020-05" db="EMBL/GenBank/DDBJ databases">
        <title>Aquincola sp. isolate from soil.</title>
        <authorList>
            <person name="Han J."/>
            <person name="Kim D.-U."/>
        </authorList>
    </citation>
    <scope>NUCLEOTIDE SEQUENCE [LARGE SCALE GENOMIC DNA]</scope>
    <source>
        <strain evidence="6 7">S2</strain>
    </source>
</reference>
<accession>A0ABX2EDX0</accession>
<sequence>MNLSLFARPAALAALVGLSACGGGSSEGPAVATLQASPAMFGRTTTVTVQGSNLDSSVTASIEPGCTQMTRLAGGNANSQSFSCRISWLGDLRVRIRKEGGAELASLRLDIPLPQVAFNVASGSATGRFVVELDPEKVPGTVDNFLGYVNQSTCFYRNTLFHRVIPNFVVQAGGYTANLTTKNEGKGPPVALETNRGLSNLRGTIAMARTDDPNSATSEFYVNVKDNPELDYASAAKPGYAVFGKVVSGLEDIDRIANAPTTSKGLFPNAPVTEITITGCGQTK</sequence>
<proteinExistence type="inferred from homology"/>
<organism evidence="6 7">
    <name type="scientific">Pseudaquabacterium terrae</name>
    <dbReference type="NCBI Taxonomy" id="2732868"/>
    <lineage>
        <taxon>Bacteria</taxon>
        <taxon>Pseudomonadati</taxon>
        <taxon>Pseudomonadota</taxon>
        <taxon>Betaproteobacteria</taxon>
        <taxon>Burkholderiales</taxon>
        <taxon>Sphaerotilaceae</taxon>
        <taxon>Pseudaquabacterium</taxon>
    </lineage>
</organism>
<dbReference type="EMBL" id="JABRWJ010000002">
    <property type="protein sequence ID" value="NRF66810.1"/>
    <property type="molecule type" value="Genomic_DNA"/>
</dbReference>
<dbReference type="InterPro" id="IPR020892">
    <property type="entry name" value="Cyclophilin-type_PPIase_CS"/>
</dbReference>
<feature type="chain" id="PRO_5044977603" description="Peptidyl-prolyl cis-trans isomerase" evidence="4">
    <location>
        <begin position="23"/>
        <end position="284"/>
    </location>
</feature>
<dbReference type="InterPro" id="IPR002130">
    <property type="entry name" value="Cyclophilin-type_PPIase_dom"/>
</dbReference>
<evidence type="ECO:0000256" key="4">
    <source>
        <dbReference type="RuleBase" id="RU363019"/>
    </source>
</evidence>
<dbReference type="Gene3D" id="2.40.100.10">
    <property type="entry name" value="Cyclophilin-like"/>
    <property type="match status" value="1"/>
</dbReference>
<dbReference type="PRINTS" id="PR00153">
    <property type="entry name" value="CSAPPISMRASE"/>
</dbReference>
<dbReference type="PROSITE" id="PS50072">
    <property type="entry name" value="CSA_PPIASE_2"/>
    <property type="match status" value="1"/>
</dbReference>
<dbReference type="GO" id="GO:0016853">
    <property type="term" value="F:isomerase activity"/>
    <property type="evidence" value="ECO:0007669"/>
    <property type="project" value="UniProtKB-KW"/>
</dbReference>
<dbReference type="PANTHER" id="PTHR43246">
    <property type="entry name" value="PEPTIDYL-PROLYL CIS-TRANS ISOMERASE CYP38, CHLOROPLASTIC"/>
    <property type="match status" value="1"/>
</dbReference>
<dbReference type="Pfam" id="PF00160">
    <property type="entry name" value="Pro_isomerase"/>
    <property type="match status" value="1"/>
</dbReference>
<protein>
    <recommendedName>
        <fullName evidence="4">Peptidyl-prolyl cis-trans isomerase</fullName>
        <shortName evidence="4">PPIase</shortName>
        <ecNumber evidence="4">5.2.1.8</ecNumber>
    </recommendedName>
</protein>
<dbReference type="EC" id="5.2.1.8" evidence="4"/>
<gene>
    <name evidence="6" type="ORF">HLB44_07430</name>
</gene>
<dbReference type="RefSeq" id="WP_173121913.1">
    <property type="nucleotide sequence ID" value="NZ_JABRWJ010000002.1"/>
</dbReference>
<comment type="function">
    <text evidence="4">PPIases accelerate the folding of proteins. It catalyzes the cis-trans isomerization of proline imidic peptide bonds in oligopeptides.</text>
</comment>
<name>A0ABX2EDX0_9BURK</name>
<comment type="catalytic activity">
    <reaction evidence="4">
        <text>[protein]-peptidylproline (omega=180) = [protein]-peptidylproline (omega=0)</text>
        <dbReference type="Rhea" id="RHEA:16237"/>
        <dbReference type="Rhea" id="RHEA-COMP:10747"/>
        <dbReference type="Rhea" id="RHEA-COMP:10748"/>
        <dbReference type="ChEBI" id="CHEBI:83833"/>
        <dbReference type="ChEBI" id="CHEBI:83834"/>
        <dbReference type="EC" id="5.2.1.8"/>
    </reaction>
</comment>
<dbReference type="InterPro" id="IPR044665">
    <property type="entry name" value="E_coli_cyclophilin_A-like"/>
</dbReference>
<dbReference type="PROSITE" id="PS00170">
    <property type="entry name" value="CSA_PPIASE_1"/>
    <property type="match status" value="1"/>
</dbReference>
<dbReference type="SUPFAM" id="SSF50891">
    <property type="entry name" value="Cyclophilin-like"/>
    <property type="match status" value="1"/>
</dbReference>
<evidence type="ECO:0000259" key="5">
    <source>
        <dbReference type="PROSITE" id="PS50072"/>
    </source>
</evidence>
<keyword evidence="7" id="KW-1185">Reference proteome</keyword>
<evidence type="ECO:0000313" key="6">
    <source>
        <dbReference type="EMBL" id="NRF66810.1"/>
    </source>
</evidence>
<keyword evidence="4" id="KW-0732">Signal</keyword>
<keyword evidence="2 4" id="KW-0697">Rotamase</keyword>
<evidence type="ECO:0000256" key="3">
    <source>
        <dbReference type="ARBA" id="ARBA00023235"/>
    </source>
</evidence>
<comment type="caution">
    <text evidence="6">The sequence shown here is derived from an EMBL/GenBank/DDBJ whole genome shotgun (WGS) entry which is preliminary data.</text>
</comment>
<feature type="signal peptide" evidence="4">
    <location>
        <begin position="1"/>
        <end position="22"/>
    </location>
</feature>
<dbReference type="Proteomes" id="UP000737171">
    <property type="component" value="Unassembled WGS sequence"/>
</dbReference>
<evidence type="ECO:0000256" key="1">
    <source>
        <dbReference type="ARBA" id="ARBA00007365"/>
    </source>
</evidence>
<comment type="similarity">
    <text evidence="1 4">Belongs to the cyclophilin-type PPIase family.</text>
</comment>